<dbReference type="Proteomes" id="UP000001555">
    <property type="component" value="Unassembled WGS sequence"/>
</dbReference>
<dbReference type="VEuPathDB" id="VectorBase:ISCP_004872"/>
<protein>
    <submittedName>
        <fullName evidence="3 4">Secreted protein, putative</fullName>
    </submittedName>
</protein>
<evidence type="ECO:0000313" key="4">
    <source>
        <dbReference type="EnsemblMetazoa" id="ISCW007528-PA"/>
    </source>
</evidence>
<dbReference type="VEuPathDB" id="VectorBase:ISCW007528"/>
<dbReference type="PaxDb" id="6945-B7PUV7"/>
<evidence type="ECO:0000259" key="2">
    <source>
        <dbReference type="PROSITE" id="PS50279"/>
    </source>
</evidence>
<dbReference type="Gene3D" id="4.10.410.10">
    <property type="entry name" value="Pancreatic trypsin inhibitor Kunitz domain"/>
    <property type="match status" value="1"/>
</dbReference>
<keyword evidence="5" id="KW-1185">Reference proteome</keyword>
<dbReference type="VEuPathDB" id="VectorBase:ISCI024093"/>
<dbReference type="PROSITE" id="PS50279">
    <property type="entry name" value="BPTI_KUNITZ_2"/>
    <property type="match status" value="1"/>
</dbReference>
<proteinExistence type="predicted"/>
<gene>
    <name evidence="3" type="ORF">IscW_ISCW007528</name>
</gene>
<evidence type="ECO:0000313" key="5">
    <source>
        <dbReference type="Proteomes" id="UP000001555"/>
    </source>
</evidence>
<dbReference type="SMART" id="SM00131">
    <property type="entry name" value="KU"/>
    <property type="match status" value="1"/>
</dbReference>
<evidence type="ECO:0000313" key="3">
    <source>
        <dbReference type="EMBL" id="EEC10379.1"/>
    </source>
</evidence>
<feature type="non-terminal residue" evidence="3">
    <location>
        <position position="1"/>
    </location>
</feature>
<reference evidence="3 5" key="1">
    <citation type="submission" date="2008-03" db="EMBL/GenBank/DDBJ databases">
        <title>Annotation of Ixodes scapularis.</title>
        <authorList>
            <consortium name="Ixodes scapularis Genome Project Consortium"/>
            <person name="Caler E."/>
            <person name="Hannick L.I."/>
            <person name="Bidwell S."/>
            <person name="Joardar V."/>
            <person name="Thiagarajan M."/>
            <person name="Amedeo P."/>
            <person name="Galinsky K.J."/>
            <person name="Schobel S."/>
            <person name="Inman J."/>
            <person name="Hostetler J."/>
            <person name="Miller J."/>
            <person name="Hammond M."/>
            <person name="Megy K."/>
            <person name="Lawson D."/>
            <person name="Kodira C."/>
            <person name="Sutton G."/>
            <person name="Meyer J."/>
            <person name="Hill C.A."/>
            <person name="Birren B."/>
            <person name="Nene V."/>
            <person name="Collins F."/>
            <person name="Alarcon-Chaidez F."/>
            <person name="Wikel S."/>
            <person name="Strausberg R."/>
        </authorList>
    </citation>
    <scope>NUCLEOTIDE SEQUENCE [LARGE SCALE GENOMIC DNA]</scope>
    <source>
        <strain evidence="5">Wikel</strain>
        <strain evidence="3">Wikel colony</strain>
    </source>
</reference>
<dbReference type="AlphaFoldDB" id="B7PUV7"/>
<dbReference type="EMBL" id="DS795547">
    <property type="protein sequence ID" value="EEC10379.1"/>
    <property type="molecule type" value="Genomic_DNA"/>
</dbReference>
<dbReference type="OrthoDB" id="4473401at2759"/>
<feature type="domain" description="BPTI/Kunitz inhibitor" evidence="2">
    <location>
        <begin position="21"/>
        <end position="72"/>
    </location>
</feature>
<dbReference type="SUPFAM" id="SSF57362">
    <property type="entry name" value="BPTI-like"/>
    <property type="match status" value="1"/>
</dbReference>
<organism>
    <name type="scientific">Ixodes scapularis</name>
    <name type="common">Black-legged tick</name>
    <name type="synonym">Deer tick</name>
    <dbReference type="NCBI Taxonomy" id="6945"/>
    <lineage>
        <taxon>Eukaryota</taxon>
        <taxon>Metazoa</taxon>
        <taxon>Ecdysozoa</taxon>
        <taxon>Arthropoda</taxon>
        <taxon>Chelicerata</taxon>
        <taxon>Arachnida</taxon>
        <taxon>Acari</taxon>
        <taxon>Parasitiformes</taxon>
        <taxon>Ixodida</taxon>
        <taxon>Ixodoidea</taxon>
        <taxon>Ixodidae</taxon>
        <taxon>Ixodinae</taxon>
        <taxon>Ixodes</taxon>
    </lineage>
</organism>
<dbReference type="EnsemblMetazoa" id="ISCW007528-RA">
    <property type="protein sequence ID" value="ISCW007528-PA"/>
    <property type="gene ID" value="ISCW007528"/>
</dbReference>
<feature type="signal peptide" evidence="1">
    <location>
        <begin position="1"/>
        <end position="17"/>
    </location>
</feature>
<reference evidence="4" key="2">
    <citation type="submission" date="2020-05" db="UniProtKB">
        <authorList>
            <consortium name="EnsemblMetazoa"/>
        </authorList>
    </citation>
    <scope>IDENTIFICATION</scope>
    <source>
        <strain evidence="4">wikel</strain>
    </source>
</reference>
<dbReference type="InterPro" id="IPR036880">
    <property type="entry name" value="Kunitz_BPTI_sf"/>
</dbReference>
<dbReference type="InterPro" id="IPR002223">
    <property type="entry name" value="Kunitz_BPTI"/>
</dbReference>
<keyword evidence="1" id="KW-0732">Signal</keyword>
<evidence type="ECO:0000256" key="1">
    <source>
        <dbReference type="SAM" id="SignalP"/>
    </source>
</evidence>
<name>B7PUV7_IXOSC</name>
<accession>B7PUV7</accession>
<sequence length="85" mass="9469">RQIVSLVIFNVFSTVSAERECRAPHPLSSCAPGTPITWMYYFDNHTDRCQKYLGCGGGRNDFGSKGCCIDSCPYGLFHAYSLTHI</sequence>
<dbReference type="HOGENOM" id="CLU_192623_0_0_1"/>
<dbReference type="EMBL" id="ABJB010001028">
    <property type="status" value="NOT_ANNOTATED_CDS"/>
    <property type="molecule type" value="Genomic_DNA"/>
</dbReference>
<dbReference type="Pfam" id="PF00014">
    <property type="entry name" value="Kunitz_BPTI"/>
    <property type="match status" value="1"/>
</dbReference>
<dbReference type="GO" id="GO:0004867">
    <property type="term" value="F:serine-type endopeptidase inhibitor activity"/>
    <property type="evidence" value="ECO:0007669"/>
    <property type="project" value="InterPro"/>
</dbReference>
<feature type="chain" id="PRO_5010959827" evidence="1">
    <location>
        <begin position="18"/>
        <end position="85"/>
    </location>
</feature>